<proteinExistence type="predicted"/>
<keyword evidence="2" id="KW-1185">Reference proteome</keyword>
<accession>A0ABP9ZZP6</accession>
<dbReference type="EMBL" id="BAABWH010000004">
    <property type="protein sequence ID" value="GAA6145601.1"/>
    <property type="molecule type" value="Genomic_DNA"/>
</dbReference>
<evidence type="ECO:0000313" key="1">
    <source>
        <dbReference type="EMBL" id="GAA6145601.1"/>
    </source>
</evidence>
<protein>
    <submittedName>
        <fullName evidence="1">Uncharacterized protein</fullName>
    </submittedName>
</protein>
<name>A0ABP9ZZP6_9GAMM</name>
<evidence type="ECO:0000313" key="2">
    <source>
        <dbReference type="Proteomes" id="UP001481413"/>
    </source>
</evidence>
<reference evidence="1 2" key="1">
    <citation type="submission" date="2024-04" db="EMBL/GenBank/DDBJ databases">
        <title>Draft genome sequence of Thalassolituus maritimus NBRC 116585.</title>
        <authorList>
            <person name="Miyakawa T."/>
            <person name="Kusuya Y."/>
            <person name="Miura T."/>
        </authorList>
    </citation>
    <scope>NUCLEOTIDE SEQUENCE [LARGE SCALE GENOMIC DNA]</scope>
    <source>
        <strain evidence="1 2">5NW40-0001</strain>
    </source>
</reference>
<dbReference type="Proteomes" id="UP001481413">
    <property type="component" value="Unassembled WGS sequence"/>
</dbReference>
<sequence>MKPRILKKIHNRFLAEFLVEASQADDWKKKLQTLNDENKLDTSVEGFPSELLEYCPEVEAYQLEYSIERVALADVPRAASCWWPIEQDTHFYVAYPTAFPETKLYMAVDFDDHSSCCG</sequence>
<organism evidence="1 2">
    <name type="scientific">Thalassolituus maritimus</name>
    <dbReference type="NCBI Taxonomy" id="484498"/>
    <lineage>
        <taxon>Bacteria</taxon>
        <taxon>Pseudomonadati</taxon>
        <taxon>Pseudomonadota</taxon>
        <taxon>Gammaproteobacteria</taxon>
        <taxon>Oceanospirillales</taxon>
        <taxon>Oceanospirillaceae</taxon>
        <taxon>Thalassolituus</taxon>
    </lineage>
</organism>
<gene>
    <name evidence="1" type="ORF">NBRC116585_17190</name>
</gene>
<dbReference type="RefSeq" id="WP_353294619.1">
    <property type="nucleotide sequence ID" value="NZ_BAABWH010000004.1"/>
</dbReference>
<comment type="caution">
    <text evidence="1">The sequence shown here is derived from an EMBL/GenBank/DDBJ whole genome shotgun (WGS) entry which is preliminary data.</text>
</comment>